<accession>A0A4C1WDQ6</accession>
<dbReference type="OrthoDB" id="8063408at2759"/>
<sequence length="116" mass="13708">MKQFMKALLKQGECFKYLCDKCPSLSEAKLKEGIFDGPDIRKLVKNEDFETKTNFEERETWVSLKKVVKNFLGNKKNLDYVGLVENIQEIEMQHELKSPFPKISLGFLFRKSWRLE</sequence>
<dbReference type="PANTHER" id="PTHR46114:SF1">
    <property type="entry name" value="ZAD DOMAIN-CONTAINING PROTEIN"/>
    <property type="match status" value="1"/>
</dbReference>
<comment type="caution">
    <text evidence="1">The sequence shown here is derived from an EMBL/GenBank/DDBJ whole genome shotgun (WGS) entry which is preliminary data.</text>
</comment>
<organism evidence="1 2">
    <name type="scientific">Eumeta variegata</name>
    <name type="common">Bagworm moth</name>
    <name type="synonym">Eumeta japonica</name>
    <dbReference type="NCBI Taxonomy" id="151549"/>
    <lineage>
        <taxon>Eukaryota</taxon>
        <taxon>Metazoa</taxon>
        <taxon>Ecdysozoa</taxon>
        <taxon>Arthropoda</taxon>
        <taxon>Hexapoda</taxon>
        <taxon>Insecta</taxon>
        <taxon>Pterygota</taxon>
        <taxon>Neoptera</taxon>
        <taxon>Endopterygota</taxon>
        <taxon>Lepidoptera</taxon>
        <taxon>Glossata</taxon>
        <taxon>Ditrysia</taxon>
        <taxon>Tineoidea</taxon>
        <taxon>Psychidae</taxon>
        <taxon>Oiketicinae</taxon>
        <taxon>Eumeta</taxon>
    </lineage>
</organism>
<evidence type="ECO:0000313" key="1">
    <source>
        <dbReference type="EMBL" id="GBP49241.1"/>
    </source>
</evidence>
<keyword evidence="2" id="KW-1185">Reference proteome</keyword>
<reference evidence="1 2" key="1">
    <citation type="journal article" date="2019" name="Commun. Biol.">
        <title>The bagworm genome reveals a unique fibroin gene that provides high tensile strength.</title>
        <authorList>
            <person name="Kono N."/>
            <person name="Nakamura H."/>
            <person name="Ohtoshi R."/>
            <person name="Tomita M."/>
            <person name="Numata K."/>
            <person name="Arakawa K."/>
        </authorList>
    </citation>
    <scope>NUCLEOTIDE SEQUENCE [LARGE SCALE GENOMIC DNA]</scope>
</reference>
<dbReference type="PANTHER" id="PTHR46114">
    <property type="entry name" value="APPLE DOMAIN-CONTAINING PROTEIN"/>
    <property type="match status" value="1"/>
</dbReference>
<protein>
    <submittedName>
        <fullName evidence="1">Uncharacterized protein</fullName>
    </submittedName>
</protein>
<evidence type="ECO:0000313" key="2">
    <source>
        <dbReference type="Proteomes" id="UP000299102"/>
    </source>
</evidence>
<gene>
    <name evidence="1" type="ORF">EVAR_96549_1</name>
</gene>
<dbReference type="EMBL" id="BGZK01000540">
    <property type="protein sequence ID" value="GBP49241.1"/>
    <property type="molecule type" value="Genomic_DNA"/>
</dbReference>
<name>A0A4C1WDQ6_EUMVA</name>
<dbReference type="AlphaFoldDB" id="A0A4C1WDQ6"/>
<proteinExistence type="predicted"/>
<dbReference type="Proteomes" id="UP000299102">
    <property type="component" value="Unassembled WGS sequence"/>
</dbReference>